<sequence length="197" mass="23426">MGLALSGAMVLGLTAATGTSAQASETSARQEQKEQSRYRHRIHTKVWPYSWGGRRGGVKVRVFRHSYNGRVPVPYIRVCLQKRTPYRYRTIECERADRWGRADFRMVDRVSWYDGDRGRGLRQTRQSRGRNFSNRYRIFVPPTYRTYGHVSRPFRLWDRWGWNDGDHGDRYDDYDDGWNDYDGEDSWSGWRRTSVNR</sequence>
<comment type="caution">
    <text evidence="2">The sequence shown here is derived from an EMBL/GenBank/DDBJ whole genome shotgun (WGS) entry which is preliminary data.</text>
</comment>
<dbReference type="Proteomes" id="UP001501842">
    <property type="component" value="Unassembled WGS sequence"/>
</dbReference>
<feature type="signal peptide" evidence="1">
    <location>
        <begin position="1"/>
        <end position="23"/>
    </location>
</feature>
<dbReference type="EMBL" id="BAAATZ010000003">
    <property type="protein sequence ID" value="GAA2721281.1"/>
    <property type="molecule type" value="Genomic_DNA"/>
</dbReference>
<protein>
    <recommendedName>
        <fullName evidence="4">Secreted protein</fullName>
    </recommendedName>
</protein>
<evidence type="ECO:0000313" key="2">
    <source>
        <dbReference type="EMBL" id="GAA2721281.1"/>
    </source>
</evidence>
<reference evidence="3" key="1">
    <citation type="journal article" date="2019" name="Int. J. Syst. Evol. Microbiol.">
        <title>The Global Catalogue of Microorganisms (GCM) 10K type strain sequencing project: providing services to taxonomists for standard genome sequencing and annotation.</title>
        <authorList>
            <consortium name="The Broad Institute Genomics Platform"/>
            <consortium name="The Broad Institute Genome Sequencing Center for Infectious Disease"/>
            <person name="Wu L."/>
            <person name="Ma J."/>
        </authorList>
    </citation>
    <scope>NUCLEOTIDE SEQUENCE [LARGE SCALE GENOMIC DNA]</scope>
    <source>
        <strain evidence="3">JCM 8201</strain>
    </source>
</reference>
<name>A0ABP6GCI4_9ACTN</name>
<accession>A0ABP6GCI4</accession>
<keyword evidence="1" id="KW-0732">Signal</keyword>
<evidence type="ECO:0000256" key="1">
    <source>
        <dbReference type="SAM" id="SignalP"/>
    </source>
</evidence>
<evidence type="ECO:0008006" key="4">
    <source>
        <dbReference type="Google" id="ProtNLM"/>
    </source>
</evidence>
<organism evidence="2 3">
    <name type="scientific">Actinocorallia aurantiaca</name>
    <dbReference type="NCBI Taxonomy" id="46204"/>
    <lineage>
        <taxon>Bacteria</taxon>
        <taxon>Bacillati</taxon>
        <taxon>Actinomycetota</taxon>
        <taxon>Actinomycetes</taxon>
        <taxon>Streptosporangiales</taxon>
        <taxon>Thermomonosporaceae</taxon>
        <taxon>Actinocorallia</taxon>
    </lineage>
</organism>
<evidence type="ECO:0000313" key="3">
    <source>
        <dbReference type="Proteomes" id="UP001501842"/>
    </source>
</evidence>
<proteinExistence type="predicted"/>
<keyword evidence="3" id="KW-1185">Reference proteome</keyword>
<gene>
    <name evidence="2" type="ORF">GCM10010439_11190</name>
</gene>
<feature type="chain" id="PRO_5045042038" description="Secreted protein" evidence="1">
    <location>
        <begin position="24"/>
        <end position="197"/>
    </location>
</feature>